<evidence type="ECO:0000259" key="2">
    <source>
        <dbReference type="Pfam" id="PF20151"/>
    </source>
</evidence>
<reference evidence="3" key="2">
    <citation type="journal article" date="2023" name="Proc. Natl. Acad. Sci. U.S.A.">
        <title>A global phylogenomic analysis of the shiitake genus Lentinula.</title>
        <authorList>
            <person name="Sierra-Patev S."/>
            <person name="Min B."/>
            <person name="Naranjo-Ortiz M."/>
            <person name="Looney B."/>
            <person name="Konkel Z."/>
            <person name="Slot J.C."/>
            <person name="Sakamoto Y."/>
            <person name="Steenwyk J.L."/>
            <person name="Rokas A."/>
            <person name="Carro J."/>
            <person name="Camarero S."/>
            <person name="Ferreira P."/>
            <person name="Molpeceres G."/>
            <person name="Ruiz-Duenas F.J."/>
            <person name="Serrano A."/>
            <person name="Henrissat B."/>
            <person name="Drula E."/>
            <person name="Hughes K.W."/>
            <person name="Mata J.L."/>
            <person name="Ishikawa N.K."/>
            <person name="Vargas-Isla R."/>
            <person name="Ushijima S."/>
            <person name="Smith C.A."/>
            <person name="Donoghue J."/>
            <person name="Ahrendt S."/>
            <person name="Andreopoulos W."/>
            <person name="He G."/>
            <person name="LaButti K."/>
            <person name="Lipzen A."/>
            <person name="Ng V."/>
            <person name="Riley R."/>
            <person name="Sandor L."/>
            <person name="Barry K."/>
            <person name="Martinez A.T."/>
            <person name="Xiao Y."/>
            <person name="Gibbons J.G."/>
            <person name="Terashima K."/>
            <person name="Grigoriev I.V."/>
            <person name="Hibbett D."/>
        </authorList>
    </citation>
    <scope>NUCLEOTIDE SEQUENCE</scope>
    <source>
        <strain evidence="3">Sp2 HRB7682 ss15</strain>
    </source>
</reference>
<protein>
    <recommendedName>
        <fullName evidence="2">DUF6533 domain-containing protein</fullName>
    </recommendedName>
</protein>
<keyword evidence="1" id="KW-0812">Transmembrane</keyword>
<keyword evidence="1" id="KW-0472">Membrane</keyword>
<feature type="transmembrane region" description="Helical" evidence="1">
    <location>
        <begin position="84"/>
        <end position="104"/>
    </location>
</feature>
<evidence type="ECO:0000313" key="4">
    <source>
        <dbReference type="Proteomes" id="UP001150238"/>
    </source>
</evidence>
<feature type="domain" description="DUF6533" evidence="2">
    <location>
        <begin position="20"/>
        <end position="60"/>
    </location>
</feature>
<dbReference type="Proteomes" id="UP001150238">
    <property type="component" value="Unassembled WGS sequence"/>
</dbReference>
<gene>
    <name evidence="3" type="ORF">C8J55DRAFT_513939</name>
</gene>
<feature type="transmembrane region" description="Helical" evidence="1">
    <location>
        <begin position="116"/>
        <end position="136"/>
    </location>
</feature>
<organism evidence="3 4">
    <name type="scientific">Lentinula lateritia</name>
    <dbReference type="NCBI Taxonomy" id="40482"/>
    <lineage>
        <taxon>Eukaryota</taxon>
        <taxon>Fungi</taxon>
        <taxon>Dikarya</taxon>
        <taxon>Basidiomycota</taxon>
        <taxon>Agaricomycotina</taxon>
        <taxon>Agaricomycetes</taxon>
        <taxon>Agaricomycetidae</taxon>
        <taxon>Agaricales</taxon>
        <taxon>Marasmiineae</taxon>
        <taxon>Omphalotaceae</taxon>
        <taxon>Lentinula</taxon>
    </lineage>
</organism>
<feature type="transmembrane region" description="Helical" evidence="1">
    <location>
        <begin position="198"/>
        <end position="217"/>
    </location>
</feature>
<sequence>MNSANVAASSHYLQYDISWASITLLYYDWLLTLPEEIKYVWKAKLSRMTIYYIFCRYALLANVLYLLAVSNFLGSSLSVTCDNWIKFVAALSVVGRTAIIVTLISRTYVVCSQNRWIAIYLIALGLVCVVADALHVPAEKCVDSTDPPIASALRSFFMIAFETSVVLFTTIRTFQALRAGGPWRRQKHHLTFLIFEEGILYFCVVAVLNTTTVILDIRAPTGFLQRLLDGFTLPLSGAFTARFILHLRAWQDKHAGVYIISTVEPRQQVRVLHDGIPLSSSDAMNVDVEAIFRPTPSMDEFGEDPVNRVLRLSSRSESGTIVVEVDCQVHGGEDDHVPLPPDVTG</sequence>
<evidence type="ECO:0000313" key="3">
    <source>
        <dbReference type="EMBL" id="KAJ4479643.1"/>
    </source>
</evidence>
<comment type="caution">
    <text evidence="3">The sequence shown here is derived from an EMBL/GenBank/DDBJ whole genome shotgun (WGS) entry which is preliminary data.</text>
</comment>
<dbReference type="InterPro" id="IPR045340">
    <property type="entry name" value="DUF6533"/>
</dbReference>
<dbReference type="AlphaFoldDB" id="A0A9W9ADS7"/>
<dbReference type="Pfam" id="PF20151">
    <property type="entry name" value="DUF6533"/>
    <property type="match status" value="1"/>
</dbReference>
<dbReference type="EMBL" id="JANVFS010000016">
    <property type="protein sequence ID" value="KAJ4479643.1"/>
    <property type="molecule type" value="Genomic_DNA"/>
</dbReference>
<feature type="transmembrane region" description="Helical" evidence="1">
    <location>
        <begin position="50"/>
        <end position="72"/>
    </location>
</feature>
<evidence type="ECO:0000256" key="1">
    <source>
        <dbReference type="SAM" id="Phobius"/>
    </source>
</evidence>
<name>A0A9W9ADS7_9AGAR</name>
<proteinExistence type="predicted"/>
<reference evidence="3" key="1">
    <citation type="submission" date="2022-08" db="EMBL/GenBank/DDBJ databases">
        <authorList>
            <consortium name="DOE Joint Genome Institute"/>
            <person name="Min B."/>
            <person name="Riley R."/>
            <person name="Sierra-Patev S."/>
            <person name="Naranjo-Ortiz M."/>
            <person name="Looney B."/>
            <person name="Konkel Z."/>
            <person name="Slot J.C."/>
            <person name="Sakamoto Y."/>
            <person name="Steenwyk J.L."/>
            <person name="Rokas A."/>
            <person name="Carro J."/>
            <person name="Camarero S."/>
            <person name="Ferreira P."/>
            <person name="Molpeceres G."/>
            <person name="Ruiz-Duenas F.J."/>
            <person name="Serrano A."/>
            <person name="Henrissat B."/>
            <person name="Drula E."/>
            <person name="Hughes K.W."/>
            <person name="Mata J.L."/>
            <person name="Ishikawa N.K."/>
            <person name="Vargas-Isla R."/>
            <person name="Ushijima S."/>
            <person name="Smith C.A."/>
            <person name="Ahrendt S."/>
            <person name="Andreopoulos W."/>
            <person name="He G."/>
            <person name="Labutti K."/>
            <person name="Lipzen A."/>
            <person name="Ng V."/>
            <person name="Sandor L."/>
            <person name="Barry K."/>
            <person name="Martinez A.T."/>
            <person name="Xiao Y."/>
            <person name="Gibbons J.G."/>
            <person name="Terashima K."/>
            <person name="Hibbett D.S."/>
            <person name="Grigoriev I.V."/>
        </authorList>
    </citation>
    <scope>NUCLEOTIDE SEQUENCE</scope>
    <source>
        <strain evidence="3">Sp2 HRB7682 ss15</strain>
    </source>
</reference>
<accession>A0A9W9ADS7</accession>
<feature type="transmembrane region" description="Helical" evidence="1">
    <location>
        <begin position="156"/>
        <end position="177"/>
    </location>
</feature>
<keyword evidence="1" id="KW-1133">Transmembrane helix</keyword>